<dbReference type="InterPro" id="IPR036322">
    <property type="entry name" value="WD40_repeat_dom_sf"/>
</dbReference>
<dbReference type="SMART" id="SM00320">
    <property type="entry name" value="WD40"/>
    <property type="match status" value="3"/>
</dbReference>
<keyword evidence="2" id="KW-0698">rRNA processing</keyword>
<sequence length="535" mass="57582">MVRGAGGEDAELARLGAHLFGAPPPDRDVSLEAVADNELFAVDTVRDDANEAAEPETGGAKTRKAAWVDPDDERITVALAGREARAPDGSAKGTKRLRKLRTSAGETSVSGTEYQERLRAQFEKMHPRPLWAAPKEPAQSSSLQALLTRDGSLSSAKPAKGPLPPDRLLVERLRDANEAQGADTDSAAIEHLEFHPNARTNVLMTASRDRRVRLFHINGADNPLLESLHTADMPIKTAMFHPSGDTVLIGGPRPFLYAYNLRQGKVIRSSPWRGVGRVVSSVSGTEADAGAERDLSHVRFEPGARSRLVAIGGRRGLVHLLDWGSEASSMSGGQRVGELRMNAPLAGMAWAPDSRLLTLSTEGKVHVWDVRNQSCPVTAQDSGLFGAKGFEISPESSVHDAPYWSIGSSSGIVNVYGGHNTEGDDKATSGNELRALLSGTGDVKLTARRSIGNLTTATTCIRFSSDAQVLALASRTKKDALRMVHLPTLRVFSNWPTSSTPLGHVTAIDFTRNNEYAAIGNSRGRVLLYGLRHYM</sequence>
<evidence type="ECO:0000256" key="3">
    <source>
        <dbReference type="ARBA" id="ARBA00022574"/>
    </source>
</evidence>
<keyword evidence="4" id="KW-0677">Repeat</keyword>
<evidence type="ECO:0000256" key="1">
    <source>
        <dbReference type="ARBA" id="ARBA00004604"/>
    </source>
</evidence>
<dbReference type="InterPro" id="IPR015943">
    <property type="entry name" value="WD40/YVTN_repeat-like_dom_sf"/>
</dbReference>
<feature type="region of interest" description="Disordered" evidence="7">
    <location>
        <begin position="85"/>
        <end position="112"/>
    </location>
</feature>
<dbReference type="GO" id="GO:0006364">
    <property type="term" value="P:rRNA processing"/>
    <property type="evidence" value="ECO:0007669"/>
    <property type="project" value="UniProtKB-KW"/>
</dbReference>
<evidence type="ECO:0000313" key="8">
    <source>
        <dbReference type="EMBL" id="WFD35669.1"/>
    </source>
</evidence>
<dbReference type="PANTHER" id="PTHR18359">
    <property type="entry name" value="WD-REPEAT PROTEIN-RELATED"/>
    <property type="match status" value="1"/>
</dbReference>
<evidence type="ECO:0000256" key="2">
    <source>
        <dbReference type="ARBA" id="ARBA00022552"/>
    </source>
</evidence>
<dbReference type="AlphaFoldDB" id="A0AAF0J7I0"/>
<dbReference type="Proteomes" id="UP001219933">
    <property type="component" value="Chromosome 3"/>
</dbReference>
<comment type="subcellular location">
    <subcellularLocation>
        <location evidence="1">Nucleus</location>
        <location evidence="1">Nucleolus</location>
    </subcellularLocation>
</comment>
<keyword evidence="5" id="KW-0539">Nucleus</keyword>
<dbReference type="GO" id="GO:0032040">
    <property type="term" value="C:small-subunit processome"/>
    <property type="evidence" value="ECO:0007669"/>
    <property type="project" value="TreeGrafter"/>
</dbReference>
<keyword evidence="9" id="KW-1185">Reference proteome</keyword>
<name>A0AAF0J7I0_9BASI</name>
<dbReference type="GO" id="GO:0034388">
    <property type="term" value="C:Pwp2p-containing subcomplex of 90S preribosome"/>
    <property type="evidence" value="ECO:0007669"/>
    <property type="project" value="TreeGrafter"/>
</dbReference>
<organism evidence="8 9">
    <name type="scientific">Malassezia cuniculi</name>
    <dbReference type="NCBI Taxonomy" id="948313"/>
    <lineage>
        <taxon>Eukaryota</taxon>
        <taxon>Fungi</taxon>
        <taxon>Dikarya</taxon>
        <taxon>Basidiomycota</taxon>
        <taxon>Ustilaginomycotina</taxon>
        <taxon>Malasseziomycetes</taxon>
        <taxon>Malasseziales</taxon>
        <taxon>Malasseziaceae</taxon>
        <taxon>Malassezia</taxon>
    </lineage>
</organism>
<gene>
    <name evidence="8" type="primary">UTP18</name>
    <name evidence="8" type="ORF">MCUN1_002530</name>
</gene>
<evidence type="ECO:0000256" key="5">
    <source>
        <dbReference type="ARBA" id="ARBA00023242"/>
    </source>
</evidence>
<reference evidence="8" key="1">
    <citation type="submission" date="2023-03" db="EMBL/GenBank/DDBJ databases">
        <title>Mating type loci evolution in Malassezia.</title>
        <authorList>
            <person name="Coelho M.A."/>
        </authorList>
    </citation>
    <scope>NUCLEOTIDE SEQUENCE</scope>
    <source>
        <strain evidence="8">CBS 11721</strain>
    </source>
</reference>
<evidence type="ECO:0000256" key="4">
    <source>
        <dbReference type="ARBA" id="ARBA00022737"/>
    </source>
</evidence>
<comment type="similarity">
    <text evidence="6">Belongs to the WD repeat UTP18 family.</text>
</comment>
<evidence type="ECO:0000313" key="9">
    <source>
        <dbReference type="Proteomes" id="UP001219933"/>
    </source>
</evidence>
<evidence type="ECO:0000256" key="6">
    <source>
        <dbReference type="ARBA" id="ARBA00025767"/>
    </source>
</evidence>
<dbReference type="EMBL" id="CP119879">
    <property type="protein sequence ID" value="WFD35669.1"/>
    <property type="molecule type" value="Genomic_DNA"/>
</dbReference>
<dbReference type="PANTHER" id="PTHR18359:SF0">
    <property type="entry name" value="U3 SMALL NUCLEOLAR RNA-ASSOCIATED PROTEIN 18 HOMOLOG"/>
    <property type="match status" value="1"/>
</dbReference>
<protein>
    <submittedName>
        <fullName evidence="8">U3 snoRNP protein</fullName>
    </submittedName>
</protein>
<dbReference type="SUPFAM" id="SSF50978">
    <property type="entry name" value="WD40 repeat-like"/>
    <property type="match status" value="1"/>
</dbReference>
<keyword evidence="3" id="KW-0853">WD repeat</keyword>
<dbReference type="Gene3D" id="2.130.10.10">
    <property type="entry name" value="YVTN repeat-like/Quinoprotein amine dehydrogenase"/>
    <property type="match status" value="1"/>
</dbReference>
<dbReference type="InterPro" id="IPR001680">
    <property type="entry name" value="WD40_rpt"/>
</dbReference>
<evidence type="ECO:0000256" key="7">
    <source>
        <dbReference type="SAM" id="MobiDB-lite"/>
    </source>
</evidence>
<accession>A0AAF0J7I0</accession>
<proteinExistence type="inferred from homology"/>
<dbReference type="InterPro" id="IPR045161">
    <property type="entry name" value="Utp18"/>
</dbReference>